<dbReference type="SUPFAM" id="SSF48498">
    <property type="entry name" value="Tetracyclin repressor-like, C-terminal domain"/>
    <property type="match status" value="1"/>
</dbReference>
<dbReference type="InterPro" id="IPR009057">
    <property type="entry name" value="Homeodomain-like_sf"/>
</dbReference>
<dbReference type="InterPro" id="IPR001647">
    <property type="entry name" value="HTH_TetR"/>
</dbReference>
<dbReference type="PRINTS" id="PR00455">
    <property type="entry name" value="HTHTETR"/>
</dbReference>
<name>A0A7I7XF36_9MYCO</name>
<evidence type="ECO:0000256" key="3">
    <source>
        <dbReference type="ARBA" id="ARBA00023163"/>
    </source>
</evidence>
<dbReference type="PROSITE" id="PS50977">
    <property type="entry name" value="HTH_TETR_2"/>
    <property type="match status" value="1"/>
</dbReference>
<evidence type="ECO:0000259" key="5">
    <source>
        <dbReference type="PROSITE" id="PS50977"/>
    </source>
</evidence>
<gene>
    <name evidence="6" type="ORF">MMAD_20900</name>
</gene>
<dbReference type="EMBL" id="AP022610">
    <property type="protein sequence ID" value="BBZ27795.1"/>
    <property type="molecule type" value="Genomic_DNA"/>
</dbReference>
<feature type="DNA-binding region" description="H-T-H motif" evidence="4">
    <location>
        <begin position="34"/>
        <end position="53"/>
    </location>
</feature>
<accession>A0A7I7XF36</accession>
<protein>
    <submittedName>
        <fullName evidence="6">TetR family transcriptional regulator</fullName>
    </submittedName>
</protein>
<keyword evidence="1" id="KW-0805">Transcription regulation</keyword>
<dbReference type="PANTHER" id="PTHR47506:SF6">
    <property type="entry name" value="HTH-TYPE TRANSCRIPTIONAL REPRESSOR NEMR"/>
    <property type="match status" value="1"/>
</dbReference>
<evidence type="ECO:0000256" key="2">
    <source>
        <dbReference type="ARBA" id="ARBA00023125"/>
    </source>
</evidence>
<dbReference type="GO" id="GO:0003677">
    <property type="term" value="F:DNA binding"/>
    <property type="evidence" value="ECO:0007669"/>
    <property type="project" value="UniProtKB-UniRule"/>
</dbReference>
<evidence type="ECO:0000313" key="7">
    <source>
        <dbReference type="Proteomes" id="UP000466517"/>
    </source>
</evidence>
<dbReference type="Pfam" id="PF21935">
    <property type="entry name" value="TetR_C_45"/>
    <property type="match status" value="1"/>
</dbReference>
<dbReference type="InterPro" id="IPR036271">
    <property type="entry name" value="Tet_transcr_reg_TetR-rel_C_sf"/>
</dbReference>
<dbReference type="Gene3D" id="1.10.357.10">
    <property type="entry name" value="Tetracycline Repressor, domain 2"/>
    <property type="match status" value="1"/>
</dbReference>
<keyword evidence="3" id="KW-0804">Transcription</keyword>
<organism evidence="6 7">
    <name type="scientific">Mycolicibacterium madagascariense</name>
    <dbReference type="NCBI Taxonomy" id="212765"/>
    <lineage>
        <taxon>Bacteria</taxon>
        <taxon>Bacillati</taxon>
        <taxon>Actinomycetota</taxon>
        <taxon>Actinomycetes</taxon>
        <taxon>Mycobacteriales</taxon>
        <taxon>Mycobacteriaceae</taxon>
        <taxon>Mycolicibacterium</taxon>
    </lineage>
</organism>
<dbReference type="AlphaFoldDB" id="A0A7I7XF36"/>
<evidence type="ECO:0000313" key="6">
    <source>
        <dbReference type="EMBL" id="BBZ27795.1"/>
    </source>
</evidence>
<feature type="domain" description="HTH tetR-type" evidence="5">
    <location>
        <begin position="11"/>
        <end position="71"/>
    </location>
</feature>
<proteinExistence type="predicted"/>
<dbReference type="KEGG" id="mmag:MMAD_20900"/>
<dbReference type="Pfam" id="PF00440">
    <property type="entry name" value="TetR_N"/>
    <property type="match status" value="1"/>
</dbReference>
<keyword evidence="2 4" id="KW-0238">DNA-binding</keyword>
<dbReference type="PANTHER" id="PTHR47506">
    <property type="entry name" value="TRANSCRIPTIONAL REGULATORY PROTEIN"/>
    <property type="match status" value="1"/>
</dbReference>
<dbReference type="RefSeq" id="WP_163736206.1">
    <property type="nucleotide sequence ID" value="NZ_AP022610.1"/>
</dbReference>
<reference evidence="6 7" key="1">
    <citation type="journal article" date="2019" name="Emerg. Microbes Infect.">
        <title>Comprehensive subspecies identification of 175 nontuberculous mycobacteria species based on 7547 genomic profiles.</title>
        <authorList>
            <person name="Matsumoto Y."/>
            <person name="Kinjo T."/>
            <person name="Motooka D."/>
            <person name="Nabeya D."/>
            <person name="Jung N."/>
            <person name="Uechi K."/>
            <person name="Horii T."/>
            <person name="Iida T."/>
            <person name="Fujita J."/>
            <person name="Nakamura S."/>
        </authorList>
    </citation>
    <scope>NUCLEOTIDE SEQUENCE [LARGE SCALE GENOMIC DNA]</scope>
    <source>
        <strain evidence="6 7">JCM 13574</strain>
    </source>
</reference>
<dbReference type="SUPFAM" id="SSF46689">
    <property type="entry name" value="Homeodomain-like"/>
    <property type="match status" value="1"/>
</dbReference>
<evidence type="ECO:0000256" key="1">
    <source>
        <dbReference type="ARBA" id="ARBA00023015"/>
    </source>
</evidence>
<keyword evidence="7" id="KW-1185">Reference proteome</keyword>
<evidence type="ECO:0000256" key="4">
    <source>
        <dbReference type="PROSITE-ProRule" id="PRU00335"/>
    </source>
</evidence>
<dbReference type="Proteomes" id="UP000466517">
    <property type="component" value="Chromosome"/>
</dbReference>
<dbReference type="InterPro" id="IPR054126">
    <property type="entry name" value="CprB_TetR_C"/>
</dbReference>
<sequence>MINQDADTRAEITRQKIMDSAAGHFARRAFASVSVDEVIADTDVSKGALYFHFQSKHALARALVEHHAAAVRAGTMELLAHGGSGLETMVEITFMVATLDVCDVYARASANLESEVRRPGEHGTGPVDEWVKGSITVLEQAIADGDVRADCDPEVLAHVLVGHYVGMRQVSDLDDAPSFLTNVRDSWCTTLPGFASPDRLDYLLQFTTRRAAAAIRSIARG</sequence>